<evidence type="ECO:0000313" key="2">
    <source>
        <dbReference type="Proteomes" id="UP000054270"/>
    </source>
</evidence>
<accession>A0A0D2NL18</accession>
<gene>
    <name evidence="1" type="ORF">HYPSUDRAFT_204456</name>
</gene>
<reference evidence="2" key="1">
    <citation type="submission" date="2014-04" db="EMBL/GenBank/DDBJ databases">
        <title>Evolutionary Origins and Diversification of the Mycorrhizal Mutualists.</title>
        <authorList>
            <consortium name="DOE Joint Genome Institute"/>
            <consortium name="Mycorrhizal Genomics Consortium"/>
            <person name="Kohler A."/>
            <person name="Kuo A."/>
            <person name="Nagy L.G."/>
            <person name="Floudas D."/>
            <person name="Copeland A."/>
            <person name="Barry K.W."/>
            <person name="Cichocki N."/>
            <person name="Veneault-Fourrey C."/>
            <person name="LaButti K."/>
            <person name="Lindquist E.A."/>
            <person name="Lipzen A."/>
            <person name="Lundell T."/>
            <person name="Morin E."/>
            <person name="Murat C."/>
            <person name="Riley R."/>
            <person name="Ohm R."/>
            <person name="Sun H."/>
            <person name="Tunlid A."/>
            <person name="Henrissat B."/>
            <person name="Grigoriev I.V."/>
            <person name="Hibbett D.S."/>
            <person name="Martin F."/>
        </authorList>
    </citation>
    <scope>NUCLEOTIDE SEQUENCE [LARGE SCALE GENOMIC DNA]</scope>
    <source>
        <strain evidence="2">FD-334 SS-4</strain>
    </source>
</reference>
<dbReference type="AlphaFoldDB" id="A0A0D2NL18"/>
<sequence>MKAVTAFRADDASFGSARRASGRCWLGASARTVVDTTLEKKHWRHRGPIVVDAGLDRLNDSLSQFAQKRSDDTTGIHDFEYNCHY</sequence>
<organism evidence="1 2">
    <name type="scientific">Hypholoma sublateritium (strain FD-334 SS-4)</name>
    <dbReference type="NCBI Taxonomy" id="945553"/>
    <lineage>
        <taxon>Eukaryota</taxon>
        <taxon>Fungi</taxon>
        <taxon>Dikarya</taxon>
        <taxon>Basidiomycota</taxon>
        <taxon>Agaricomycotina</taxon>
        <taxon>Agaricomycetes</taxon>
        <taxon>Agaricomycetidae</taxon>
        <taxon>Agaricales</taxon>
        <taxon>Agaricineae</taxon>
        <taxon>Strophariaceae</taxon>
        <taxon>Hypholoma</taxon>
    </lineage>
</organism>
<proteinExistence type="predicted"/>
<evidence type="ECO:0000313" key="1">
    <source>
        <dbReference type="EMBL" id="KJA19569.1"/>
    </source>
</evidence>
<keyword evidence="2" id="KW-1185">Reference proteome</keyword>
<dbReference type="Proteomes" id="UP000054270">
    <property type="component" value="Unassembled WGS sequence"/>
</dbReference>
<dbReference type="EMBL" id="KN817576">
    <property type="protein sequence ID" value="KJA19569.1"/>
    <property type="molecule type" value="Genomic_DNA"/>
</dbReference>
<protein>
    <submittedName>
        <fullName evidence="1">Uncharacterized protein</fullName>
    </submittedName>
</protein>
<name>A0A0D2NL18_HYPSF</name>